<dbReference type="Proteomes" id="UP001065047">
    <property type="component" value="Unassembled WGS sequence"/>
</dbReference>
<keyword evidence="1" id="KW-0732">Signal</keyword>
<reference evidence="2" key="1">
    <citation type="submission" date="2013-04" db="EMBL/GenBank/DDBJ databases">
        <title>The genome sequencing project of 58 acetic acid bacteria.</title>
        <authorList>
            <person name="Okamoto-Kainuma A."/>
            <person name="Ishikawa M."/>
            <person name="Umino S."/>
            <person name="Koizumi Y."/>
            <person name="Shiwa Y."/>
            <person name="Yoshikawa H."/>
            <person name="Matsutani M."/>
            <person name="Matsushita K."/>
        </authorList>
    </citation>
    <scope>NUCLEOTIDE SEQUENCE</scope>
    <source>
        <strain evidence="2">DSM 14337</strain>
    </source>
</reference>
<sequence length="250" mass="28189">MRRHGFFWLLATCCLAPLPPAHAATSQPEAIEVHAARPVTVQSYQAVARVFRRFNAFPEQDRANLSLHVLGRLQPEDAPLKASGLHLQTKSGPIPLFNADNDELTVPLTKALWEENPPLMANLTSDEFIVFTFQVAVATPQPDHFTDAEARHWLRQLNNCMEDVVGVIVAFMLPDAHRLIVSVAPHSRLEAIKNDQPQLLLDNQSDTPQTFVFRPQDYPRDTLFRSTKAFNQVLIKIPLDPHASMKRKSH</sequence>
<dbReference type="GeneID" id="29557403"/>
<evidence type="ECO:0008006" key="4">
    <source>
        <dbReference type="Google" id="ProtNLM"/>
    </source>
</evidence>
<keyword evidence="3" id="KW-1185">Reference proteome</keyword>
<feature type="chain" id="PRO_5046848725" description="DUF2987 domain-containing protein" evidence="1">
    <location>
        <begin position="24"/>
        <end position="250"/>
    </location>
</feature>
<dbReference type="RefSeq" id="WP_156476952.1">
    <property type="nucleotide sequence ID" value="NZ_BAPF01000002.1"/>
</dbReference>
<dbReference type="EMBL" id="BAPF01000002">
    <property type="protein sequence ID" value="GBQ75407.1"/>
    <property type="molecule type" value="Genomic_DNA"/>
</dbReference>
<organism evidence="2 3">
    <name type="scientific">Acetobacter malorum DSM 14337</name>
    <dbReference type="NCBI Taxonomy" id="1307910"/>
    <lineage>
        <taxon>Bacteria</taxon>
        <taxon>Pseudomonadati</taxon>
        <taxon>Pseudomonadota</taxon>
        <taxon>Alphaproteobacteria</taxon>
        <taxon>Acetobacterales</taxon>
        <taxon>Acetobacteraceae</taxon>
        <taxon>Acetobacter</taxon>
    </lineage>
</organism>
<name>A0ABQ0PLP3_9PROT</name>
<evidence type="ECO:0000313" key="3">
    <source>
        <dbReference type="Proteomes" id="UP001065047"/>
    </source>
</evidence>
<comment type="caution">
    <text evidence="2">The sequence shown here is derived from an EMBL/GenBank/DDBJ whole genome shotgun (WGS) entry which is preliminary data.</text>
</comment>
<feature type="signal peptide" evidence="1">
    <location>
        <begin position="1"/>
        <end position="23"/>
    </location>
</feature>
<evidence type="ECO:0000313" key="2">
    <source>
        <dbReference type="EMBL" id="GBQ75407.1"/>
    </source>
</evidence>
<accession>A0ABQ0PLP3</accession>
<gene>
    <name evidence="2" type="ORF">AA14337_0216</name>
</gene>
<protein>
    <recommendedName>
        <fullName evidence="4">DUF2987 domain-containing protein</fullName>
    </recommendedName>
</protein>
<evidence type="ECO:0000256" key="1">
    <source>
        <dbReference type="SAM" id="SignalP"/>
    </source>
</evidence>
<proteinExistence type="predicted"/>